<dbReference type="Proteomes" id="UP001307889">
    <property type="component" value="Chromosome 10"/>
</dbReference>
<proteinExistence type="predicted"/>
<name>A0ABN7B535_9HEMI</name>
<accession>A0ABN7B535</accession>
<evidence type="ECO:0000313" key="1">
    <source>
        <dbReference type="EMBL" id="BES99521.1"/>
    </source>
</evidence>
<sequence length="356" mass="39809">MSLSSPMTWVWQRFRNTFRSGSADRCVDPFPDYDDQGEDESNSVSEGVVGRTCRWCKDGGGGCSQCGPALLGGDIDSGTSIPAALGAAADPALRLYGALVYPAVGAGRVRSHRSSSEPIVAAYRLPPIVEDGRADRLGGIMLGRLTSSDIADLFFRPGSDSISMLPPIRPEWEYKLRSPSPVETRTKSSLSIETLVVDEEEKILPRYPIRHKTREDFLQDVRRAHQIENYIAVQRFYMRTYDSFAQINALFKVKRDDSSGKPDDPGLKMEFVYAVNDALRSMPSIVHKTVLKSIINALLEEGRLLYHKDEVRAHFVLIQNPVFAIQSSYTIFAHLLKQIVALHSADHQLLVHWFQL</sequence>
<evidence type="ECO:0000313" key="2">
    <source>
        <dbReference type="Proteomes" id="UP001307889"/>
    </source>
</evidence>
<dbReference type="EMBL" id="AP028918">
    <property type="protein sequence ID" value="BES99521.1"/>
    <property type="molecule type" value="Genomic_DNA"/>
</dbReference>
<organism evidence="1 2">
    <name type="scientific">Nesidiocoris tenuis</name>
    <dbReference type="NCBI Taxonomy" id="355587"/>
    <lineage>
        <taxon>Eukaryota</taxon>
        <taxon>Metazoa</taxon>
        <taxon>Ecdysozoa</taxon>
        <taxon>Arthropoda</taxon>
        <taxon>Hexapoda</taxon>
        <taxon>Insecta</taxon>
        <taxon>Pterygota</taxon>
        <taxon>Neoptera</taxon>
        <taxon>Paraneoptera</taxon>
        <taxon>Hemiptera</taxon>
        <taxon>Heteroptera</taxon>
        <taxon>Panheteroptera</taxon>
        <taxon>Cimicomorpha</taxon>
        <taxon>Miridae</taxon>
        <taxon>Dicyphina</taxon>
        <taxon>Nesidiocoris</taxon>
    </lineage>
</organism>
<protein>
    <submittedName>
        <fullName evidence="1">HECTc</fullName>
    </submittedName>
</protein>
<keyword evidence="2" id="KW-1185">Reference proteome</keyword>
<reference evidence="1 2" key="1">
    <citation type="submission" date="2023-09" db="EMBL/GenBank/DDBJ databases">
        <title>Nesidiocoris tenuis whole genome shotgun sequence.</title>
        <authorList>
            <person name="Shibata T."/>
            <person name="Shimoda M."/>
            <person name="Kobayashi T."/>
            <person name="Uehara T."/>
        </authorList>
    </citation>
    <scope>NUCLEOTIDE SEQUENCE [LARGE SCALE GENOMIC DNA]</scope>
    <source>
        <strain evidence="1 2">Japan</strain>
    </source>
</reference>
<gene>
    <name evidence="1" type="ORF">NTJ_12339</name>
</gene>